<protein>
    <recommendedName>
        <fullName evidence="5">Outer membrane beta-barrel protein</fullName>
    </recommendedName>
</protein>
<dbReference type="RefSeq" id="WP_183900384.1">
    <property type="nucleotide sequence ID" value="NZ_JACIDW010000006.1"/>
</dbReference>
<sequence length="517" mass="55312">MGHWRHTSSLTPLRAAGVAVSVVLAGHALTAPASALAQSARASASPYPLGQSAYIATPDATGDQPDDGTAIPGAATSPDDPANAGAATASGTGTAARQALSGDQTSDETTGSILDEDMMRLNTREAPFDERRQRKPDVDLSTEETPGIRIGTFVLRPTVTQSINTETQKDGDTRETRAFLETDMKTTLTSDWALHQLLISSEGAWQKNVSGEGAEQPDFRINGELRLDLPQETTARLTGGYRFYREDTNDPNAIQDADQQSDVQELSLGASIQRDFGILRGTTGIDLTRTIYSDATLSDGTLVSLSDRDQTAGTLRGRIGYELSPALIPFIEGNVGKTVYDQTTDASGYQRSGDSYGAKAGVEVDLGEKLRGEVGIGYEIATFDDDRLSDIDATVLDASVRWSPLRGTDVDFGLQTSLQPSTTPGVSGYVSRAMTTAVTHQLRDNLVGTFLGGITLRDYPSDSTISDETVYTTSAGLTWNINRYLDLTSTIGYELTSRKTGADSQQWRAGVGLKLKR</sequence>
<feature type="compositionally biased region" description="Low complexity" evidence="1">
    <location>
        <begin position="82"/>
        <end position="96"/>
    </location>
</feature>
<reference evidence="3 4" key="1">
    <citation type="submission" date="2020-08" db="EMBL/GenBank/DDBJ databases">
        <title>Genomic Encyclopedia of Type Strains, Phase IV (KMG-IV): sequencing the most valuable type-strain genomes for metagenomic binning, comparative biology and taxonomic classification.</title>
        <authorList>
            <person name="Goeker M."/>
        </authorList>
    </citation>
    <scope>NUCLEOTIDE SEQUENCE [LARGE SCALE GENOMIC DNA]</scope>
    <source>
        <strain evidence="3 4">DSM 26575</strain>
    </source>
</reference>
<evidence type="ECO:0000256" key="1">
    <source>
        <dbReference type="SAM" id="MobiDB-lite"/>
    </source>
</evidence>
<dbReference type="Proteomes" id="UP000582090">
    <property type="component" value="Unassembled WGS sequence"/>
</dbReference>
<name>A0A7W6GAM4_9HYPH</name>
<accession>A0A7W6GAM4</accession>
<gene>
    <name evidence="3" type="ORF">GGQ67_002426</name>
</gene>
<dbReference type="AlphaFoldDB" id="A0A7W6GAM4"/>
<comment type="caution">
    <text evidence="3">The sequence shown here is derived from an EMBL/GenBank/DDBJ whole genome shotgun (WGS) entry which is preliminary data.</text>
</comment>
<feature type="region of interest" description="Disordered" evidence="1">
    <location>
        <begin position="54"/>
        <end position="118"/>
    </location>
</feature>
<feature type="compositionally biased region" description="Basic and acidic residues" evidence="1">
    <location>
        <begin position="124"/>
        <end position="138"/>
    </location>
</feature>
<keyword evidence="4" id="KW-1185">Reference proteome</keyword>
<dbReference type="EMBL" id="JACIDW010000006">
    <property type="protein sequence ID" value="MBB3964763.1"/>
    <property type="molecule type" value="Genomic_DNA"/>
</dbReference>
<dbReference type="SUPFAM" id="SSF103515">
    <property type="entry name" value="Autotransporter"/>
    <property type="match status" value="1"/>
</dbReference>
<dbReference type="InterPro" id="IPR018759">
    <property type="entry name" value="BBP2_2"/>
</dbReference>
<evidence type="ECO:0008006" key="5">
    <source>
        <dbReference type="Google" id="ProtNLM"/>
    </source>
</evidence>
<feature type="region of interest" description="Disordered" evidence="1">
    <location>
        <begin position="124"/>
        <end position="143"/>
    </location>
</feature>
<dbReference type="Pfam" id="PF10082">
    <property type="entry name" value="BBP2_2"/>
    <property type="match status" value="1"/>
</dbReference>
<proteinExistence type="predicted"/>
<evidence type="ECO:0000313" key="4">
    <source>
        <dbReference type="Proteomes" id="UP000582090"/>
    </source>
</evidence>
<organism evidence="3 4">
    <name type="scientific">Rhizobium metallidurans</name>
    <dbReference type="NCBI Taxonomy" id="1265931"/>
    <lineage>
        <taxon>Bacteria</taxon>
        <taxon>Pseudomonadati</taxon>
        <taxon>Pseudomonadota</taxon>
        <taxon>Alphaproteobacteria</taxon>
        <taxon>Hyphomicrobiales</taxon>
        <taxon>Rhizobiaceae</taxon>
        <taxon>Rhizobium/Agrobacterium group</taxon>
        <taxon>Rhizobium</taxon>
    </lineage>
</organism>
<evidence type="ECO:0000256" key="2">
    <source>
        <dbReference type="SAM" id="SignalP"/>
    </source>
</evidence>
<keyword evidence="2" id="KW-0732">Signal</keyword>
<evidence type="ECO:0000313" key="3">
    <source>
        <dbReference type="EMBL" id="MBB3964763.1"/>
    </source>
</evidence>
<feature type="chain" id="PRO_5031551895" description="Outer membrane beta-barrel protein" evidence="2">
    <location>
        <begin position="38"/>
        <end position="517"/>
    </location>
</feature>
<dbReference type="InterPro" id="IPR036709">
    <property type="entry name" value="Autotransporte_beta_dom_sf"/>
</dbReference>
<feature type="compositionally biased region" description="Polar residues" evidence="1">
    <location>
        <begin position="101"/>
        <end position="112"/>
    </location>
</feature>
<feature type="signal peptide" evidence="2">
    <location>
        <begin position="1"/>
        <end position="37"/>
    </location>
</feature>